<accession>A0A117EC47</accession>
<sequence>MRDLLVMREVVDDTAAGALRVIDDFDRLAWLAAQLGYSLTKPGGRRRATLAVAFWRIAHSYDEPAHDG</sequence>
<dbReference type="EMBL" id="BCMM01000001">
    <property type="protein sequence ID" value="GAQ59991.1"/>
    <property type="molecule type" value="Genomic_DNA"/>
</dbReference>
<evidence type="ECO:0000313" key="1">
    <source>
        <dbReference type="EMBL" id="GAQ59991.1"/>
    </source>
</evidence>
<reference evidence="1 2" key="2">
    <citation type="journal article" date="2016" name="Genome Announc.">
        <title>Draft Genome Sequences of Streptomyces scabiei S58, Streptomyces turgidiscabies T45, and Streptomyces acidiscabies a10, the Pathogens of Potato Common Scab, Isolated in Japan.</title>
        <authorList>
            <person name="Tomihama T."/>
            <person name="Nishi Y."/>
            <person name="Sakai M."/>
            <person name="Ikenaga M."/>
            <person name="Okubo T."/>
            <person name="Ikeda S."/>
        </authorList>
    </citation>
    <scope>NUCLEOTIDE SEQUENCE [LARGE SCALE GENOMIC DNA]</scope>
    <source>
        <strain evidence="1 2">S58</strain>
    </source>
</reference>
<reference evidence="2" key="3">
    <citation type="submission" date="2016-02" db="EMBL/GenBank/DDBJ databases">
        <title>Draft genome of pathogenic Streptomyces sp. in Japan.</title>
        <authorList>
            <person name="Tomihama T."/>
            <person name="Ikenaga M."/>
            <person name="Sakai M."/>
            <person name="Okubo T."/>
            <person name="Ikeda S."/>
        </authorList>
    </citation>
    <scope>NUCLEOTIDE SEQUENCE [LARGE SCALE GENOMIC DNA]</scope>
    <source>
        <strain evidence="2">S58</strain>
    </source>
</reference>
<dbReference type="Proteomes" id="UP000067448">
    <property type="component" value="Unassembled WGS sequence"/>
</dbReference>
<proteinExistence type="predicted"/>
<organism evidence="1 2">
    <name type="scientific">Streptomyces scabiei</name>
    <dbReference type="NCBI Taxonomy" id="1930"/>
    <lineage>
        <taxon>Bacteria</taxon>
        <taxon>Bacillati</taxon>
        <taxon>Actinomycetota</taxon>
        <taxon>Actinomycetes</taxon>
        <taxon>Kitasatosporales</taxon>
        <taxon>Streptomycetaceae</taxon>
        <taxon>Streptomyces</taxon>
    </lineage>
</organism>
<name>A0A117EC47_STRSC</name>
<dbReference type="AlphaFoldDB" id="A0A117EC47"/>
<reference evidence="2" key="1">
    <citation type="submission" date="2015-11" db="EMBL/GenBank/DDBJ databases">
        <authorList>
            <consortium name="Cross-ministerial Strategic Innovation Promotion Program (SIP) consortium"/>
            <person name="Tomihama T."/>
            <person name="Ikenaga M."/>
            <person name="Sakai M."/>
            <person name="Okubo T."/>
            <person name="Ikeda S."/>
        </authorList>
    </citation>
    <scope>NUCLEOTIDE SEQUENCE [LARGE SCALE GENOMIC DNA]</scope>
    <source>
        <strain evidence="2">S58</strain>
    </source>
</reference>
<gene>
    <name evidence="1" type="ORF">SsS58_00329</name>
</gene>
<evidence type="ECO:0000313" key="2">
    <source>
        <dbReference type="Proteomes" id="UP000067448"/>
    </source>
</evidence>
<protein>
    <submittedName>
        <fullName evidence="1">Uncharacterized protein</fullName>
    </submittedName>
</protein>
<comment type="caution">
    <text evidence="1">The sequence shown here is derived from an EMBL/GenBank/DDBJ whole genome shotgun (WGS) entry which is preliminary data.</text>
</comment>